<dbReference type="Gene3D" id="1.10.357.140">
    <property type="entry name" value="UbiA prenyltransferase"/>
    <property type="match status" value="1"/>
</dbReference>
<evidence type="ECO:0000256" key="5">
    <source>
        <dbReference type="ARBA" id="ARBA00022688"/>
    </source>
</evidence>
<evidence type="ECO:0000313" key="17">
    <source>
        <dbReference type="Proteomes" id="UP001153712"/>
    </source>
</evidence>
<dbReference type="GO" id="GO:0008412">
    <property type="term" value="F:4-hydroxybenzoate polyprenyltransferase activity"/>
    <property type="evidence" value="ECO:0007669"/>
    <property type="project" value="UniProtKB-EC"/>
</dbReference>
<dbReference type="NCBIfam" id="TIGR01474">
    <property type="entry name" value="ubiA_proteo"/>
    <property type="match status" value="1"/>
</dbReference>
<dbReference type="PANTHER" id="PTHR11048:SF28">
    <property type="entry name" value="4-HYDROXYBENZOATE POLYPRENYLTRANSFERASE, MITOCHONDRIAL"/>
    <property type="match status" value="1"/>
</dbReference>
<evidence type="ECO:0000256" key="11">
    <source>
        <dbReference type="ARBA" id="ARBA00023229"/>
    </source>
</evidence>
<evidence type="ECO:0000256" key="6">
    <source>
        <dbReference type="ARBA" id="ARBA00022692"/>
    </source>
</evidence>
<keyword evidence="4 15" id="KW-0808">Transferase</keyword>
<evidence type="ECO:0000256" key="3">
    <source>
        <dbReference type="ARBA" id="ARBA00005985"/>
    </source>
</evidence>
<accession>A0A9N9XQA2</accession>
<evidence type="ECO:0000256" key="1">
    <source>
        <dbReference type="ARBA" id="ARBA00001946"/>
    </source>
</evidence>
<comment type="catalytic activity">
    <reaction evidence="12">
        <text>all-trans-decaprenyl diphosphate + 4-hydroxybenzoate = 4-hydroxy-3-(all-trans-decaprenyl)benzoate + diphosphate</text>
        <dbReference type="Rhea" id="RHEA:44564"/>
        <dbReference type="ChEBI" id="CHEBI:17879"/>
        <dbReference type="ChEBI" id="CHEBI:33019"/>
        <dbReference type="ChEBI" id="CHEBI:60721"/>
        <dbReference type="ChEBI" id="CHEBI:84503"/>
        <dbReference type="EC" id="2.5.1.39"/>
    </reaction>
    <physiologicalReaction direction="left-to-right" evidence="12">
        <dbReference type="Rhea" id="RHEA:44565"/>
    </physiologicalReaction>
</comment>
<evidence type="ECO:0000256" key="2">
    <source>
        <dbReference type="ARBA" id="ARBA00004141"/>
    </source>
</evidence>
<comment type="catalytic activity">
    <reaction evidence="14">
        <text>an all-trans-polyprenyl diphosphate + 4-hydroxybenzoate = a 4-hydroxy-3-(all-trans-polyprenyl)benzoate + diphosphate</text>
        <dbReference type="Rhea" id="RHEA:44504"/>
        <dbReference type="Rhea" id="RHEA-COMP:9514"/>
        <dbReference type="Rhea" id="RHEA-COMP:9564"/>
        <dbReference type="ChEBI" id="CHEBI:17879"/>
        <dbReference type="ChEBI" id="CHEBI:33019"/>
        <dbReference type="ChEBI" id="CHEBI:58914"/>
        <dbReference type="ChEBI" id="CHEBI:78396"/>
        <dbReference type="EC" id="2.5.1.39"/>
    </reaction>
    <physiologicalReaction direction="left-to-right" evidence="14">
        <dbReference type="Rhea" id="RHEA:44505"/>
    </physiologicalReaction>
</comment>
<dbReference type="EC" id="2.5.1.39" evidence="15"/>
<keyword evidence="17" id="KW-1185">Reference proteome</keyword>
<dbReference type="FunFam" id="1.10.357.140:FF:000003">
    <property type="entry name" value="4-hydroxybenzoate polyprenyltransferase, mitochondrial"/>
    <property type="match status" value="1"/>
</dbReference>
<evidence type="ECO:0000256" key="8">
    <source>
        <dbReference type="ARBA" id="ARBA00022946"/>
    </source>
</evidence>
<comment type="cofactor">
    <cofactor evidence="1 15">
        <name>Mg(2+)</name>
        <dbReference type="ChEBI" id="CHEBI:18420"/>
    </cofactor>
</comment>
<dbReference type="InterPro" id="IPR039653">
    <property type="entry name" value="Prenyltransferase"/>
</dbReference>
<evidence type="ECO:0000256" key="10">
    <source>
        <dbReference type="ARBA" id="ARBA00023136"/>
    </source>
</evidence>
<dbReference type="GO" id="GO:0005743">
    <property type="term" value="C:mitochondrial inner membrane"/>
    <property type="evidence" value="ECO:0007669"/>
    <property type="project" value="UniProtKB-SubCell"/>
</dbReference>
<keyword evidence="5 15" id="KW-0831">Ubiquinone biosynthesis</keyword>
<dbReference type="InterPro" id="IPR044878">
    <property type="entry name" value="UbiA_sf"/>
</dbReference>
<keyword evidence="15" id="KW-0496">Mitochondrion</keyword>
<dbReference type="InterPro" id="IPR006370">
    <property type="entry name" value="HB_polyprenyltransferase-like"/>
</dbReference>
<dbReference type="CDD" id="cd13959">
    <property type="entry name" value="PT_UbiA_COQ2"/>
    <property type="match status" value="1"/>
</dbReference>
<name>A0A9N9XQA2_PHYSR</name>
<dbReference type="PROSITE" id="PS00943">
    <property type="entry name" value="UBIA"/>
    <property type="match status" value="1"/>
</dbReference>
<comment type="catalytic activity">
    <reaction evidence="13">
        <text>all-trans-nonaprenyl diphosphate + 4-hydroxybenzoate = 4-hydroxy-3-(all-trans-nonaprenyl)benzoate + diphosphate</text>
        <dbReference type="Rhea" id="RHEA:17709"/>
        <dbReference type="ChEBI" id="CHEBI:17879"/>
        <dbReference type="ChEBI" id="CHEBI:33019"/>
        <dbReference type="ChEBI" id="CHEBI:58391"/>
        <dbReference type="ChEBI" id="CHEBI:84502"/>
        <dbReference type="EC" id="2.5.1.39"/>
    </reaction>
    <physiologicalReaction direction="left-to-right" evidence="13">
        <dbReference type="Rhea" id="RHEA:17710"/>
    </physiologicalReaction>
</comment>
<keyword evidence="9 15" id="KW-1133">Transmembrane helix</keyword>
<evidence type="ECO:0000256" key="9">
    <source>
        <dbReference type="ARBA" id="ARBA00022989"/>
    </source>
</evidence>
<evidence type="ECO:0000256" key="13">
    <source>
        <dbReference type="ARBA" id="ARBA00050454"/>
    </source>
</evidence>
<protein>
    <recommendedName>
        <fullName evidence="15">4-hydroxybenzoate polyprenyltransferase, mitochondrial</fullName>
        <shortName evidence="15">4-HB polyprenyltransferase</shortName>
        <ecNumber evidence="15">2.5.1.39</ecNumber>
    </recommendedName>
    <alternativeName>
        <fullName evidence="15">Para-hydroxybenzoate--polyprenyltransferase</fullName>
        <shortName evidence="15">PHB:PPT</shortName>
        <shortName evidence="15">PHB:polyprenyltransferase</shortName>
    </alternativeName>
</protein>
<sequence>MLSRVALKNFTNTAALLKKTEVSFCNLILIKQNTTTYTNYVEETTQKPTVLTKLIHNSPKKIQPYLKLVRFDKPVGSLLLFWPCTWGITSAASPGCFPDPYMLALFATGALVMRGAGCTINDMWDRDIDRKVVRTKDRPLANGEITMKRALVFLGGQLSVALLILLQLNWYSVALGASSMALVCTYPLMKRVTYWPQLVLGFTFNWGALLGYSAIQGSLNLPVCLPLYCAGVCWTIIYDTIYAHQDKNDDLRIGIKSTAIRFNENTKLWLSGFGTTMIGSLCLAGIMNEQTWPYYASVCLVATHLANQIVSLKINDAKDCSKKFISNSTIGFILFGGTALGMYLKKDESDENEAKS</sequence>
<dbReference type="AlphaFoldDB" id="A0A9N9XQA2"/>
<dbReference type="EMBL" id="OU900096">
    <property type="protein sequence ID" value="CAG9860762.1"/>
    <property type="molecule type" value="Genomic_DNA"/>
</dbReference>
<evidence type="ECO:0000256" key="15">
    <source>
        <dbReference type="HAMAP-Rule" id="MF_03189"/>
    </source>
</evidence>
<keyword evidence="6 15" id="KW-0812">Transmembrane</keyword>
<dbReference type="InterPro" id="IPR030470">
    <property type="entry name" value="UbiA_prenylTrfase_CS"/>
</dbReference>
<feature type="transmembrane region" description="Helical" evidence="15">
    <location>
        <begin position="324"/>
        <end position="344"/>
    </location>
</feature>
<evidence type="ECO:0000256" key="14">
    <source>
        <dbReference type="ARBA" id="ARBA00051182"/>
    </source>
</evidence>
<comment type="function">
    <text evidence="15">Catalyzes the prenylation of para-hydroxybenzoate (PHB) with an all-trans polyprenyl group. Mediates the second step in the final reaction sequence of coenzyme Q (CoQ) biosynthesis, which is the condensation of the polyisoprenoid side chain with PHB, generating the first membrane-bound Q intermediate.</text>
</comment>
<dbReference type="FunFam" id="1.20.120.1780:FF:000001">
    <property type="entry name" value="4-hydroxybenzoate octaprenyltransferase"/>
    <property type="match status" value="1"/>
</dbReference>
<comment type="subcellular location">
    <subcellularLocation>
        <location evidence="2">Membrane</location>
        <topology evidence="2">Multi-pass membrane protein</topology>
    </subcellularLocation>
    <subcellularLocation>
        <location evidence="15">Mitochondrion inner membrane</location>
        <topology evidence="15">Multi-pass membrane protein</topology>
        <orientation evidence="15">Matrix side</orientation>
    </subcellularLocation>
</comment>
<evidence type="ECO:0000256" key="7">
    <source>
        <dbReference type="ARBA" id="ARBA00022792"/>
    </source>
</evidence>
<keyword evidence="10 15" id="KW-0472">Membrane</keyword>
<feature type="transmembrane region" description="Helical" evidence="15">
    <location>
        <begin position="145"/>
        <end position="164"/>
    </location>
</feature>
<evidence type="ECO:0000313" key="16">
    <source>
        <dbReference type="EMBL" id="CAG9860762.1"/>
    </source>
</evidence>
<reference evidence="16" key="1">
    <citation type="submission" date="2022-01" db="EMBL/GenBank/DDBJ databases">
        <authorList>
            <person name="King R."/>
        </authorList>
    </citation>
    <scope>NUCLEOTIDE SEQUENCE</scope>
</reference>
<dbReference type="Proteomes" id="UP001153712">
    <property type="component" value="Chromosome 3"/>
</dbReference>
<dbReference type="OrthoDB" id="18170at2759"/>
<feature type="transmembrane region" description="Helical" evidence="15">
    <location>
        <begin position="268"/>
        <end position="286"/>
    </location>
</feature>
<evidence type="ECO:0000256" key="12">
    <source>
        <dbReference type="ARBA" id="ARBA00049890"/>
    </source>
</evidence>
<gene>
    <name evidence="15" type="primary">coq2</name>
    <name evidence="16" type="ORF">PHYEVI_LOCUS7111</name>
</gene>
<feature type="transmembrane region" description="Helical" evidence="15">
    <location>
        <begin position="292"/>
        <end position="312"/>
    </location>
</feature>
<dbReference type="Pfam" id="PF01040">
    <property type="entry name" value="UbiA"/>
    <property type="match status" value="1"/>
</dbReference>
<evidence type="ECO:0000256" key="4">
    <source>
        <dbReference type="ARBA" id="ARBA00022679"/>
    </source>
</evidence>
<feature type="transmembrane region" description="Helical" evidence="15">
    <location>
        <begin position="198"/>
        <end position="219"/>
    </location>
</feature>
<dbReference type="GO" id="GO:0006744">
    <property type="term" value="P:ubiquinone biosynthetic process"/>
    <property type="evidence" value="ECO:0007669"/>
    <property type="project" value="UniProtKB-UniRule"/>
</dbReference>
<proteinExistence type="inferred from homology"/>
<keyword evidence="11 15" id="KW-0414">Isoprene biosynthesis</keyword>
<dbReference type="HAMAP" id="MF_01635">
    <property type="entry name" value="UbiA"/>
    <property type="match status" value="1"/>
</dbReference>
<comment type="pathway">
    <text evidence="15">Cofactor biosynthesis; ubiquinone biosynthesis.</text>
</comment>
<keyword evidence="8" id="KW-0809">Transit peptide</keyword>
<organism evidence="16 17">
    <name type="scientific">Phyllotreta striolata</name>
    <name type="common">Striped flea beetle</name>
    <name type="synonym">Crioceris striolata</name>
    <dbReference type="NCBI Taxonomy" id="444603"/>
    <lineage>
        <taxon>Eukaryota</taxon>
        <taxon>Metazoa</taxon>
        <taxon>Ecdysozoa</taxon>
        <taxon>Arthropoda</taxon>
        <taxon>Hexapoda</taxon>
        <taxon>Insecta</taxon>
        <taxon>Pterygota</taxon>
        <taxon>Neoptera</taxon>
        <taxon>Endopterygota</taxon>
        <taxon>Coleoptera</taxon>
        <taxon>Polyphaga</taxon>
        <taxon>Cucujiformia</taxon>
        <taxon>Chrysomeloidea</taxon>
        <taxon>Chrysomelidae</taxon>
        <taxon>Galerucinae</taxon>
        <taxon>Alticini</taxon>
        <taxon>Phyllotreta</taxon>
    </lineage>
</organism>
<keyword evidence="7 15" id="KW-0999">Mitochondrion inner membrane</keyword>
<dbReference type="PANTHER" id="PTHR11048">
    <property type="entry name" value="PRENYLTRANSFERASES"/>
    <property type="match status" value="1"/>
</dbReference>
<dbReference type="InterPro" id="IPR000537">
    <property type="entry name" value="UbiA_prenyltransferase"/>
</dbReference>
<comment type="similarity">
    <text evidence="3 15">Belongs to the UbiA prenyltransferase family.</text>
</comment>
<dbReference type="GO" id="GO:0008299">
    <property type="term" value="P:isoprenoid biosynthetic process"/>
    <property type="evidence" value="ECO:0007669"/>
    <property type="project" value="UniProtKB-UniRule"/>
</dbReference>